<dbReference type="PANTHER" id="PTHR23138:SF142">
    <property type="entry name" value="RAN-BINDING PROTEIN 3B-RELATED"/>
    <property type="match status" value="1"/>
</dbReference>
<dbReference type="AlphaFoldDB" id="A0A6A5SYP0"/>
<proteinExistence type="predicted"/>
<feature type="compositionally biased region" description="Polar residues" evidence="3">
    <location>
        <begin position="55"/>
        <end position="68"/>
    </location>
</feature>
<dbReference type="SUPFAM" id="SSF50729">
    <property type="entry name" value="PH domain-like"/>
    <property type="match status" value="1"/>
</dbReference>
<feature type="compositionally biased region" description="Basic and acidic residues" evidence="3">
    <location>
        <begin position="266"/>
        <end position="282"/>
    </location>
</feature>
<dbReference type="PANTHER" id="PTHR23138">
    <property type="entry name" value="RAN BINDING PROTEIN"/>
    <property type="match status" value="1"/>
</dbReference>
<feature type="compositionally biased region" description="Low complexity" evidence="3">
    <location>
        <begin position="298"/>
        <end position="331"/>
    </location>
</feature>
<evidence type="ECO:0000256" key="1">
    <source>
        <dbReference type="ARBA" id="ARBA00004123"/>
    </source>
</evidence>
<dbReference type="InterPro" id="IPR011993">
    <property type="entry name" value="PH-like_dom_sf"/>
</dbReference>
<protein>
    <recommendedName>
        <fullName evidence="4">RanBD1 domain-containing protein</fullName>
    </recommendedName>
</protein>
<feature type="compositionally biased region" description="Polar residues" evidence="3">
    <location>
        <begin position="160"/>
        <end position="170"/>
    </location>
</feature>
<sequence>MTGAPEQQQAAAQATTSAAESEHTTQAAEASPARSDRSSDSEGKTVRKKMKDTQIDAQATSDPVQRSDQPMHDAPNGSAQVGEQSASGSDSERGRLRRKRSWEDVEDEAGADKQPEKLRHARKRSRDITRDIAAAFPLKPVPSAISSIEENDGDEHMASPNKNASTTATTDKAPEADTSPKNKRTRDQIEKDAEAAGAAEAVFANGKPVKKAGDERDTKRLRDKDEVQPFTNANSKTKIPPGSGFANTSAASPFAAMSPKPQASKPADKAESLPQTSDDKFKSSGFGGFSSSAASPFGSIASSKASSSSPFGAASGSKLSSFAGSTAPSTSTGGGFGALGSSSKSAFGGSSFGASLGGGFGGLGGAKTGSAFGSASGNLEIKGLKKTEMPFGAAAVGEVSDEEDGDESDTEKDTNAEERQTSQPLLSQQPHETGEEGEITVWTGRAKLYIMAGEDENRGWKERGNGTFKFNITVDDQPKKARFVLRADGTHRLLLNAAVTKTMVFGGDAHGEKPKDTRLLFNSPTSDGELEMHLLKLKAENAVKLWEEVTRVQETEL</sequence>
<feature type="region of interest" description="Disordered" evidence="3">
    <location>
        <begin position="298"/>
        <end position="340"/>
    </location>
</feature>
<dbReference type="Proteomes" id="UP000800038">
    <property type="component" value="Unassembled WGS sequence"/>
</dbReference>
<dbReference type="EMBL" id="ML976012">
    <property type="protein sequence ID" value="KAF1944998.1"/>
    <property type="molecule type" value="Genomic_DNA"/>
</dbReference>
<dbReference type="OrthoDB" id="185618at2759"/>
<dbReference type="PROSITE" id="PS50196">
    <property type="entry name" value="RANBD1"/>
    <property type="match status" value="1"/>
</dbReference>
<evidence type="ECO:0000313" key="5">
    <source>
        <dbReference type="EMBL" id="KAF1944998.1"/>
    </source>
</evidence>
<feature type="compositionally biased region" description="Basic and acidic residues" evidence="3">
    <location>
        <begin position="211"/>
        <end position="227"/>
    </location>
</feature>
<reference evidence="5" key="1">
    <citation type="journal article" date="2020" name="Stud. Mycol.">
        <title>101 Dothideomycetes genomes: a test case for predicting lifestyles and emergence of pathogens.</title>
        <authorList>
            <person name="Haridas S."/>
            <person name="Albert R."/>
            <person name="Binder M."/>
            <person name="Bloem J."/>
            <person name="Labutti K."/>
            <person name="Salamov A."/>
            <person name="Andreopoulos B."/>
            <person name="Baker S."/>
            <person name="Barry K."/>
            <person name="Bills G."/>
            <person name="Bluhm B."/>
            <person name="Cannon C."/>
            <person name="Castanera R."/>
            <person name="Culley D."/>
            <person name="Daum C."/>
            <person name="Ezra D."/>
            <person name="Gonzalez J."/>
            <person name="Henrissat B."/>
            <person name="Kuo A."/>
            <person name="Liang C."/>
            <person name="Lipzen A."/>
            <person name="Lutzoni F."/>
            <person name="Magnuson J."/>
            <person name="Mondo S."/>
            <person name="Nolan M."/>
            <person name="Ohm R."/>
            <person name="Pangilinan J."/>
            <person name="Park H.-J."/>
            <person name="Ramirez L."/>
            <person name="Alfaro M."/>
            <person name="Sun H."/>
            <person name="Tritt A."/>
            <person name="Yoshinaga Y."/>
            <person name="Zwiers L.-H."/>
            <person name="Turgeon B."/>
            <person name="Goodwin S."/>
            <person name="Spatafora J."/>
            <person name="Crous P."/>
            <person name="Grigoriev I."/>
        </authorList>
    </citation>
    <scope>NUCLEOTIDE SEQUENCE</scope>
    <source>
        <strain evidence="5">CBS 161.51</strain>
    </source>
</reference>
<feature type="region of interest" description="Disordered" evidence="3">
    <location>
        <begin position="1"/>
        <end position="285"/>
    </location>
</feature>
<accession>A0A6A5SYP0</accession>
<feature type="compositionally biased region" description="Polar residues" evidence="3">
    <location>
        <begin position="421"/>
        <end position="431"/>
    </location>
</feature>
<gene>
    <name evidence="5" type="ORF">EJ02DRAFT_65098</name>
</gene>
<dbReference type="Gene3D" id="2.30.29.30">
    <property type="entry name" value="Pleckstrin-homology domain (PH domain)/Phosphotyrosine-binding domain (PTB)"/>
    <property type="match status" value="1"/>
</dbReference>
<dbReference type="InterPro" id="IPR000156">
    <property type="entry name" value="Ran_bind_dom"/>
</dbReference>
<comment type="subcellular location">
    <subcellularLocation>
        <location evidence="1">Nucleus</location>
    </subcellularLocation>
</comment>
<dbReference type="Pfam" id="PF00638">
    <property type="entry name" value="Ran_BP1"/>
    <property type="match status" value="1"/>
</dbReference>
<feature type="compositionally biased region" description="Polar residues" evidence="3">
    <location>
        <begin position="77"/>
        <end position="89"/>
    </location>
</feature>
<keyword evidence="2" id="KW-0539">Nucleus</keyword>
<dbReference type="InterPro" id="IPR045255">
    <property type="entry name" value="RanBP1-like"/>
</dbReference>
<keyword evidence="6" id="KW-1185">Reference proteome</keyword>
<feature type="compositionally biased region" description="Acidic residues" evidence="3">
    <location>
        <begin position="399"/>
        <end position="410"/>
    </location>
</feature>
<evidence type="ECO:0000256" key="3">
    <source>
        <dbReference type="SAM" id="MobiDB-lite"/>
    </source>
</evidence>
<dbReference type="SMART" id="SM00160">
    <property type="entry name" value="RanBD"/>
    <property type="match status" value="1"/>
</dbReference>
<feature type="compositionally biased region" description="Basic and acidic residues" evidence="3">
    <location>
        <begin position="411"/>
        <end position="420"/>
    </location>
</feature>
<feature type="region of interest" description="Disordered" evidence="3">
    <location>
        <begin position="396"/>
        <end position="438"/>
    </location>
</feature>
<feature type="compositionally biased region" description="Basic and acidic residues" evidence="3">
    <location>
        <begin position="172"/>
        <end position="194"/>
    </location>
</feature>
<evidence type="ECO:0000259" key="4">
    <source>
        <dbReference type="PROSITE" id="PS50196"/>
    </source>
</evidence>
<organism evidence="5 6">
    <name type="scientific">Clathrospora elynae</name>
    <dbReference type="NCBI Taxonomy" id="706981"/>
    <lineage>
        <taxon>Eukaryota</taxon>
        <taxon>Fungi</taxon>
        <taxon>Dikarya</taxon>
        <taxon>Ascomycota</taxon>
        <taxon>Pezizomycotina</taxon>
        <taxon>Dothideomycetes</taxon>
        <taxon>Pleosporomycetidae</taxon>
        <taxon>Pleosporales</taxon>
        <taxon>Diademaceae</taxon>
        <taxon>Clathrospora</taxon>
    </lineage>
</organism>
<evidence type="ECO:0000256" key="2">
    <source>
        <dbReference type="ARBA" id="ARBA00023242"/>
    </source>
</evidence>
<evidence type="ECO:0000313" key="6">
    <source>
        <dbReference type="Proteomes" id="UP000800038"/>
    </source>
</evidence>
<dbReference type="GO" id="GO:0005634">
    <property type="term" value="C:nucleus"/>
    <property type="evidence" value="ECO:0007669"/>
    <property type="project" value="UniProtKB-SubCell"/>
</dbReference>
<feature type="domain" description="RanBD1" evidence="4">
    <location>
        <begin position="418"/>
        <end position="541"/>
    </location>
</feature>
<feature type="compositionally biased region" description="Low complexity" evidence="3">
    <location>
        <begin position="1"/>
        <end position="33"/>
    </location>
</feature>
<name>A0A6A5SYP0_9PLEO</name>
<feature type="compositionally biased region" description="Basic and acidic residues" evidence="3">
    <location>
        <begin position="34"/>
        <end position="45"/>
    </location>
</feature>